<proteinExistence type="predicted"/>
<reference evidence="1" key="1">
    <citation type="journal article" date="2023" name="Front. Microbiol.">
        <title>Genomic-based phylogenetic and metabolic analyses of the genus Natronomonas, and description of Natronomonas aquatica sp. nov.</title>
        <authorList>
            <person name="Garcia-Roldan A."/>
            <person name="Duran-Viseras A."/>
            <person name="de la Haba R.R."/>
            <person name="Corral P."/>
            <person name="Sanchez-Porro C."/>
            <person name="Ventosa A."/>
        </authorList>
    </citation>
    <scope>NUCLEOTIDE SEQUENCE</scope>
    <source>
        <strain evidence="1">F2-12</strain>
    </source>
</reference>
<dbReference type="Proteomes" id="UP001139494">
    <property type="component" value="Unassembled WGS sequence"/>
</dbReference>
<evidence type="ECO:0000313" key="1">
    <source>
        <dbReference type="EMBL" id="MCQ4332872.1"/>
    </source>
</evidence>
<dbReference type="AlphaFoldDB" id="A0A9R1D6C3"/>
<accession>A0A9R1D6C3</accession>
<comment type="caution">
    <text evidence="1">The sequence shown here is derived from an EMBL/GenBank/DDBJ whole genome shotgun (WGS) entry which is preliminary data.</text>
</comment>
<gene>
    <name evidence="1" type="ORF">KM295_05045</name>
</gene>
<evidence type="ECO:0000313" key="2">
    <source>
        <dbReference type="Proteomes" id="UP001139494"/>
    </source>
</evidence>
<dbReference type="EMBL" id="JAHLKM010000004">
    <property type="protein sequence ID" value="MCQ4332872.1"/>
    <property type="molecule type" value="Genomic_DNA"/>
</dbReference>
<dbReference type="RefSeq" id="WP_256028813.1">
    <property type="nucleotide sequence ID" value="NZ_JAHLKM010000004.1"/>
</dbReference>
<organism evidence="1 2">
    <name type="scientific">Natronomonas aquatica</name>
    <dbReference type="NCBI Taxonomy" id="2841590"/>
    <lineage>
        <taxon>Archaea</taxon>
        <taxon>Methanobacteriati</taxon>
        <taxon>Methanobacteriota</taxon>
        <taxon>Stenosarchaea group</taxon>
        <taxon>Halobacteria</taxon>
        <taxon>Halobacteriales</taxon>
        <taxon>Natronomonadaceae</taxon>
        <taxon>Natronomonas</taxon>
    </lineage>
</organism>
<keyword evidence="2" id="KW-1185">Reference proteome</keyword>
<dbReference type="SUPFAM" id="SSF47240">
    <property type="entry name" value="Ferritin-like"/>
    <property type="match status" value="1"/>
</dbReference>
<dbReference type="InterPro" id="IPR009078">
    <property type="entry name" value="Ferritin-like_SF"/>
</dbReference>
<protein>
    <submittedName>
        <fullName evidence="1">Rubrerythrin family protein</fullName>
    </submittedName>
</protein>
<name>A0A9R1D6C3_9EURY</name>
<sequence length="209" mass="22313">MDANTFLDAVREANNTELDRLGSEKALVAETAAHLDRDHVLDAAAAAEARAAETFDRWADDEPNERVAAAFREAAESERDHCRQVTELGGTAEDPPADALHSHLRELDSTLSRVAAGLVGRPLVASRTLLQVINFFVNQGETDAAGTFRTLRGDTDGTAEDGAELVVELCEADGAFDRALESAGEAIEVAYAEYADTLEGMGVDPKPVC</sequence>